<accession>A0A518CXU2</accession>
<protein>
    <submittedName>
        <fullName evidence="3">FG-GAP repeat protein</fullName>
    </submittedName>
</protein>
<evidence type="ECO:0000313" key="3">
    <source>
        <dbReference type="EMBL" id="QDU84027.1"/>
    </source>
</evidence>
<feature type="chain" id="PRO_5021804431" evidence="2">
    <location>
        <begin position="22"/>
        <end position="504"/>
    </location>
</feature>
<dbReference type="Proteomes" id="UP000319342">
    <property type="component" value="Chromosome"/>
</dbReference>
<dbReference type="RefSeq" id="WP_145184797.1">
    <property type="nucleotide sequence ID" value="NZ_CP036290.1"/>
</dbReference>
<evidence type="ECO:0000313" key="4">
    <source>
        <dbReference type="Proteomes" id="UP000319342"/>
    </source>
</evidence>
<reference evidence="3 4" key="1">
    <citation type="submission" date="2019-02" db="EMBL/GenBank/DDBJ databases">
        <title>Deep-cultivation of Planctomycetes and their phenomic and genomic characterization uncovers novel biology.</title>
        <authorList>
            <person name="Wiegand S."/>
            <person name="Jogler M."/>
            <person name="Boedeker C."/>
            <person name="Pinto D."/>
            <person name="Vollmers J."/>
            <person name="Rivas-Marin E."/>
            <person name="Kohn T."/>
            <person name="Peeters S.H."/>
            <person name="Heuer A."/>
            <person name="Rast P."/>
            <person name="Oberbeckmann S."/>
            <person name="Bunk B."/>
            <person name="Jeske O."/>
            <person name="Meyerdierks A."/>
            <person name="Storesund J.E."/>
            <person name="Kallscheuer N."/>
            <person name="Luecker S."/>
            <person name="Lage O.M."/>
            <person name="Pohl T."/>
            <person name="Merkel B.J."/>
            <person name="Hornburger P."/>
            <person name="Mueller R.-W."/>
            <person name="Bruemmer F."/>
            <person name="Labrenz M."/>
            <person name="Spormann A.M."/>
            <person name="Op den Camp H."/>
            <person name="Overmann J."/>
            <person name="Amann R."/>
            <person name="Jetten M.S.M."/>
            <person name="Mascher T."/>
            <person name="Medema M.H."/>
            <person name="Devos D.P."/>
            <person name="Kaster A.-K."/>
            <person name="Ovreas L."/>
            <person name="Rohde M."/>
            <person name="Galperin M.Y."/>
            <person name="Jogler C."/>
        </authorList>
    </citation>
    <scope>NUCLEOTIDE SEQUENCE [LARGE SCALE GENOMIC DNA]</scope>
    <source>
        <strain evidence="3 4">Pla163</strain>
    </source>
</reference>
<keyword evidence="4" id="KW-1185">Reference proteome</keyword>
<evidence type="ECO:0000256" key="1">
    <source>
        <dbReference type="ARBA" id="ARBA00022729"/>
    </source>
</evidence>
<feature type="signal peptide" evidence="2">
    <location>
        <begin position="1"/>
        <end position="21"/>
    </location>
</feature>
<dbReference type="Gene3D" id="2.130.10.130">
    <property type="entry name" value="Integrin alpha, N-terminal"/>
    <property type="match status" value="2"/>
</dbReference>
<dbReference type="SUPFAM" id="SSF69318">
    <property type="entry name" value="Integrin alpha N-terminal domain"/>
    <property type="match status" value="1"/>
</dbReference>
<dbReference type="AlphaFoldDB" id="A0A518CXU2"/>
<dbReference type="PANTHER" id="PTHR46580">
    <property type="entry name" value="SENSOR KINASE-RELATED"/>
    <property type="match status" value="1"/>
</dbReference>
<name>A0A518CXU2_9BACT</name>
<dbReference type="InterPro" id="IPR013517">
    <property type="entry name" value="FG-GAP"/>
</dbReference>
<proteinExistence type="predicted"/>
<dbReference type="Pfam" id="PF13517">
    <property type="entry name" value="FG-GAP_3"/>
    <property type="match status" value="3"/>
</dbReference>
<dbReference type="OrthoDB" id="1488578at2"/>
<evidence type="ECO:0000256" key="2">
    <source>
        <dbReference type="SAM" id="SignalP"/>
    </source>
</evidence>
<organism evidence="3 4">
    <name type="scientific">Rohdeia mirabilis</name>
    <dbReference type="NCBI Taxonomy" id="2528008"/>
    <lineage>
        <taxon>Bacteria</taxon>
        <taxon>Pseudomonadati</taxon>
        <taxon>Planctomycetota</taxon>
        <taxon>Planctomycetia</taxon>
        <taxon>Planctomycetia incertae sedis</taxon>
        <taxon>Rohdeia</taxon>
    </lineage>
</organism>
<dbReference type="EMBL" id="CP036290">
    <property type="protein sequence ID" value="QDU84027.1"/>
    <property type="molecule type" value="Genomic_DNA"/>
</dbReference>
<keyword evidence="1 2" id="KW-0732">Signal</keyword>
<gene>
    <name evidence="3" type="ORF">Pla163_11280</name>
</gene>
<sequence precursor="true">MKHALHFALSLVAFPVLPALAIAQECEALASVVDLGGQAVGAGPVPRLSYYGAPVLGMPFGLLVEGAAPSSIVAFAVGFSGASCPIPTLGGLAHLVDPLLAVDVATADGAGVASSALSLSVVGSRLCGLEFTAQAVVVDAGFPAGARLTAGKRIRFGLSAAPSGSPFQESYGVESASDLAAGDINMDGRIDVVVADANGPSVRVLLNDGVGGFSRGQEVSVGQYPRSIVLADFDGDRVLDFATANAGGSVSIALGDGVSGFLDSQTIDAGSSWRDAAVGDLNLDGQVDLVVSGSGALRALLGAGDGSFVLAATKHLNQYTPNEFRLADFNGDGFLDVVGVSTYLTHVEGVGDGSFGVFSAQSIDFYPSAHGVEVVDVDGDGLVDAVVAATSADRIKIFRGDGSGFTTTGLVSLSGIDSPRCVDLRDVNGDGHPDIVAVGGNASGQVAVFPSDRLGGFGAAQLVDVGAWPGEMVLVDLDGRGLPDVCYVDDSDLGVGILLNRLVD</sequence>
<dbReference type="InterPro" id="IPR028994">
    <property type="entry name" value="Integrin_alpha_N"/>
</dbReference>